<keyword evidence="3" id="KW-0597">Phosphoprotein</keyword>
<dbReference type="PANTHER" id="PTHR31633:SF1">
    <property type="entry name" value="H_ACA RIBONUCLEOPROTEIN COMPLEX NON-CORE SUBUNIT NAF1"/>
    <property type="match status" value="1"/>
</dbReference>
<keyword evidence="4 6" id="KW-0694">RNA-binding</keyword>
<dbReference type="OrthoDB" id="21550at2759"/>
<reference evidence="9" key="1">
    <citation type="submission" date="2017-01" db="EMBL/GenBank/DDBJ databases">
        <authorList>
            <person name="Wang Y."/>
            <person name="White M."/>
            <person name="Kvist S."/>
            <person name="Moncalvo J.-M."/>
        </authorList>
    </citation>
    <scope>NUCLEOTIDE SEQUENCE [LARGE SCALE GENOMIC DNA]</scope>
    <source>
        <strain evidence="9">COL-18-3</strain>
    </source>
</reference>
<dbReference type="InterPro" id="IPR040309">
    <property type="entry name" value="Naf1"/>
</dbReference>
<proteinExistence type="inferred from homology"/>
<dbReference type="GO" id="GO:0003723">
    <property type="term" value="F:RNA binding"/>
    <property type="evidence" value="ECO:0007669"/>
    <property type="project" value="UniProtKB-KW"/>
</dbReference>
<comment type="subcellular location">
    <subcellularLocation>
        <location evidence="6">Nucleus</location>
        <location evidence="6">Nucleolus</location>
    </subcellularLocation>
</comment>
<name>A0A1R1PZC5_ZANCU</name>
<evidence type="ECO:0000256" key="6">
    <source>
        <dbReference type="RuleBase" id="RU364004"/>
    </source>
</evidence>
<sequence length="203" mass="22324">MEIDNMNDEQRVFSNTNEINVIEGGNNEVKMEMKTEEMDTEIQCEGIKAEGVAKSSEDESSDWLDSSSESEGMSEDEDVQNKSTTGDSLNRKIGRGKGAAGDVGAGQWDDDNDEEMAEGWIPATKNEITQPKAPEVDFTEIPKDTKVVYVGTIHTVVDNTVVVKGNISGEYRVMDYGSLLVLEDYRVLGLVSVVCKELSVLEK</sequence>
<evidence type="ECO:0000256" key="2">
    <source>
        <dbReference type="ARBA" id="ARBA00022552"/>
    </source>
</evidence>
<evidence type="ECO:0000313" key="8">
    <source>
        <dbReference type="EMBL" id="OMH86296.1"/>
    </source>
</evidence>
<dbReference type="AlphaFoldDB" id="A0A1R1PZC5"/>
<dbReference type="GO" id="GO:0006364">
    <property type="term" value="P:rRNA processing"/>
    <property type="evidence" value="ECO:0007669"/>
    <property type="project" value="UniProtKB-KW"/>
</dbReference>
<dbReference type="GO" id="GO:0000493">
    <property type="term" value="P:box H/ACA snoRNP assembly"/>
    <property type="evidence" value="ECO:0007669"/>
    <property type="project" value="InterPro"/>
</dbReference>
<dbReference type="GO" id="GO:0005730">
    <property type="term" value="C:nucleolus"/>
    <property type="evidence" value="ECO:0007669"/>
    <property type="project" value="UniProtKB-SubCell"/>
</dbReference>
<feature type="region of interest" description="Disordered" evidence="7">
    <location>
        <begin position="36"/>
        <end position="113"/>
    </location>
</feature>
<gene>
    <name evidence="8" type="ORF">AX774_g188</name>
</gene>
<evidence type="ECO:0000256" key="7">
    <source>
        <dbReference type="SAM" id="MobiDB-lite"/>
    </source>
</evidence>
<evidence type="ECO:0000256" key="5">
    <source>
        <dbReference type="ARBA" id="ARBA00023242"/>
    </source>
</evidence>
<evidence type="ECO:0000256" key="4">
    <source>
        <dbReference type="ARBA" id="ARBA00022884"/>
    </source>
</evidence>
<dbReference type="GO" id="GO:0001522">
    <property type="term" value="P:pseudouridine synthesis"/>
    <property type="evidence" value="ECO:0007669"/>
    <property type="project" value="InterPro"/>
</dbReference>
<organism evidence="8 9">
    <name type="scientific">Zancudomyces culisetae</name>
    <name type="common">Gut fungus</name>
    <name type="synonym">Smittium culisetae</name>
    <dbReference type="NCBI Taxonomy" id="1213189"/>
    <lineage>
        <taxon>Eukaryota</taxon>
        <taxon>Fungi</taxon>
        <taxon>Fungi incertae sedis</taxon>
        <taxon>Zoopagomycota</taxon>
        <taxon>Kickxellomycotina</taxon>
        <taxon>Harpellomycetes</taxon>
        <taxon>Harpellales</taxon>
        <taxon>Legeriomycetaceae</taxon>
        <taxon>Zancudomyces</taxon>
    </lineage>
</organism>
<keyword evidence="2 6" id="KW-0698">rRNA processing</keyword>
<evidence type="ECO:0000313" key="9">
    <source>
        <dbReference type="Proteomes" id="UP000188320"/>
    </source>
</evidence>
<comment type="similarity">
    <text evidence="6">Belongs to the GAR1 family.</text>
</comment>
<comment type="subunit">
    <text evidence="6">Component of the small nucleolar ribonucleoprotein particles containing H/ACA-type snoRNAs (H/ACA snoRNPs).</text>
</comment>
<dbReference type="Proteomes" id="UP000188320">
    <property type="component" value="Unassembled WGS sequence"/>
</dbReference>
<dbReference type="InterPro" id="IPR007504">
    <property type="entry name" value="H/ACA_rnp_Gar1/Naf1"/>
</dbReference>
<keyword evidence="5 6" id="KW-0539">Nucleus</keyword>
<keyword evidence="6 8" id="KW-0687">Ribonucleoprotein</keyword>
<comment type="function">
    <text evidence="6">Required for ribosome biogenesis. Part of a complex which catalyzes pseudouridylation of rRNA. This involves the isomerization of uridine such that the ribose is subsequently attached to C5, instead of the normal N1. Pseudouridine ("psi") residues may serve to stabilize the conformation of rRNAs.</text>
</comment>
<evidence type="ECO:0000256" key="3">
    <source>
        <dbReference type="ARBA" id="ARBA00022553"/>
    </source>
</evidence>
<dbReference type="InterPro" id="IPR038664">
    <property type="entry name" value="Gar1/Naf1_Cbf5-bd_sf"/>
</dbReference>
<dbReference type="GO" id="GO:0005732">
    <property type="term" value="C:sno(s)RNA-containing ribonucleoprotein complex"/>
    <property type="evidence" value="ECO:0007669"/>
    <property type="project" value="InterPro"/>
</dbReference>
<dbReference type="EMBL" id="LSSK01000009">
    <property type="protein sequence ID" value="OMH86296.1"/>
    <property type="molecule type" value="Genomic_DNA"/>
</dbReference>
<keyword evidence="1 6" id="KW-0690">Ribosome biogenesis</keyword>
<keyword evidence="9" id="KW-1185">Reference proteome</keyword>
<accession>A0A1R1PZC5</accession>
<dbReference type="PANTHER" id="PTHR31633">
    <property type="entry name" value="H/ACA RIBONUCLEOPROTEIN COMPLEX NON-CORE SUBUNIT NAF1"/>
    <property type="match status" value="1"/>
</dbReference>
<dbReference type="Gene3D" id="2.40.10.230">
    <property type="entry name" value="Probable tRNA pseudouridine synthase domain"/>
    <property type="match status" value="1"/>
</dbReference>
<protein>
    <recommendedName>
        <fullName evidence="6">H/ACA ribonucleoprotein complex subunit</fullName>
    </recommendedName>
</protein>
<dbReference type="Pfam" id="PF04410">
    <property type="entry name" value="Gar1"/>
    <property type="match status" value="1"/>
</dbReference>
<comment type="caution">
    <text evidence="8">The sequence shown here is derived from an EMBL/GenBank/DDBJ whole genome shotgun (WGS) entry which is preliminary data.</text>
</comment>
<evidence type="ECO:0000256" key="1">
    <source>
        <dbReference type="ARBA" id="ARBA00022517"/>
    </source>
</evidence>